<name>A0AB39S911_9ACTN</name>
<accession>A0AB39S911</accession>
<reference evidence="1" key="1">
    <citation type="submission" date="2024-07" db="EMBL/GenBank/DDBJ databases">
        <authorList>
            <person name="Yu S.T."/>
        </authorList>
    </citation>
    <scope>NUCLEOTIDE SEQUENCE</scope>
    <source>
        <strain evidence="1">R35</strain>
    </source>
</reference>
<proteinExistence type="predicted"/>
<dbReference type="EMBL" id="CP163440">
    <property type="protein sequence ID" value="XDQ63973.1"/>
    <property type="molecule type" value="Genomic_DNA"/>
</dbReference>
<gene>
    <name evidence="1" type="ORF">AB5J50_25910</name>
</gene>
<dbReference type="AlphaFoldDB" id="A0AB39S911"/>
<organism evidence="1">
    <name type="scientific">Streptomyces sp. R35</name>
    <dbReference type="NCBI Taxonomy" id="3238630"/>
    <lineage>
        <taxon>Bacteria</taxon>
        <taxon>Bacillati</taxon>
        <taxon>Actinomycetota</taxon>
        <taxon>Actinomycetes</taxon>
        <taxon>Kitasatosporales</taxon>
        <taxon>Streptomycetaceae</taxon>
        <taxon>Streptomyces</taxon>
    </lineage>
</organism>
<protein>
    <submittedName>
        <fullName evidence="1">Uncharacterized protein</fullName>
    </submittedName>
</protein>
<sequence>MKPDLPFDRLSPELQEKLSGRMMVTAFCMAIGLPTDQAIADHNAHLNEISRRESLALHEVSYLRSKAGGWAEEYAEGWADGFAEGRATAVLRVLQARNVHITGNTWERVTDCSDLATLTRWLNLAFTVTRAEDLFAAEPGHLQEPSP</sequence>
<evidence type="ECO:0000313" key="1">
    <source>
        <dbReference type="EMBL" id="XDQ63973.1"/>
    </source>
</evidence>
<dbReference type="RefSeq" id="WP_369260680.1">
    <property type="nucleotide sequence ID" value="NZ_CP163440.1"/>
</dbReference>